<accession>A0AC34GXZ1</accession>
<dbReference type="Proteomes" id="UP000887579">
    <property type="component" value="Unplaced"/>
</dbReference>
<evidence type="ECO:0000313" key="2">
    <source>
        <dbReference type="WBParaSite" id="ES5_v2.g9778.t1"/>
    </source>
</evidence>
<name>A0AC34GXZ1_9BILA</name>
<sequence length="831" mass="94532">MLSTAKELSTFSANDCSRSSSTSVMSKSLQTKLVEKNEEKHHLHHLQHHLQSSNNTFPLKSENTFKDGSASPDLSTKVSIDELSNLSEVDSLIKELDEASSTHCNRPQGGTPKFLKMDDQYTTNNYVSIVRDIAEKQTKKRSKDDALIRTSSWAANLATNPPPLPVTSVPSTPIMSKYRIMNSSMKISPDYIERNDTPTSTKSADNTDGYFLHYEDSLHPFVTGVHKKFSHFASKIVNGQRLKPMSLTMNHPTSDNNSEASLTRSDIGERQFARLGGALVMRNAAFDANSTFPFIQRNYDVTFMNRSNEKPITVTRIDELLEYDSDYLYDIQSADKLQLIHELALQEISTYVERSVSLRIKQWGMKLDVIRNIRNKFSRPQPPEPIIKNKLFGMPLFMVQAQNGNGCPFPKFIMDIMEYLKESAINMDGIFRRCGSQKRIQEMREICDSLSCHDSLPEELKSLNQINDLSDLLKQYLRALPQRLVPESISEVVTCAISTNSSDKHLDIMKLMTLIMPDDHRDGLLVFLEFLLSISKNSTHNLMTVDNLSICTMPTIFALNDISQSSTSARRRKTVAIMNDKDAIQYKALKEALSVLISYRSELETIPSHILKAANMKPFHKKKKKELKDAMQPIEEIGAAASLRCFVATLFKEYDEYWKTWHIDFINENGIIFATREEYDEYWKTWHIDFINENGIIFATREVDDSCSLKSCRVQLTVPASPKNVVSALINHREKWDLITTSTKPTFIDISNKEDIAHITFNNFNTSTIKKATVARVWEDDEPGSGRAFVAEKSCKKDPFCVNVEIYHSAFIICPFNGKAVINYICRIDLK</sequence>
<protein>
    <submittedName>
        <fullName evidence="2">Rho-GAP domain-containing protein</fullName>
    </submittedName>
</protein>
<evidence type="ECO:0000313" key="1">
    <source>
        <dbReference type="Proteomes" id="UP000887579"/>
    </source>
</evidence>
<organism evidence="1 2">
    <name type="scientific">Panagrolaimus sp. ES5</name>
    <dbReference type="NCBI Taxonomy" id="591445"/>
    <lineage>
        <taxon>Eukaryota</taxon>
        <taxon>Metazoa</taxon>
        <taxon>Ecdysozoa</taxon>
        <taxon>Nematoda</taxon>
        <taxon>Chromadorea</taxon>
        <taxon>Rhabditida</taxon>
        <taxon>Tylenchina</taxon>
        <taxon>Panagrolaimomorpha</taxon>
        <taxon>Panagrolaimoidea</taxon>
        <taxon>Panagrolaimidae</taxon>
        <taxon>Panagrolaimus</taxon>
    </lineage>
</organism>
<reference evidence="2" key="1">
    <citation type="submission" date="2022-11" db="UniProtKB">
        <authorList>
            <consortium name="WormBaseParasite"/>
        </authorList>
    </citation>
    <scope>IDENTIFICATION</scope>
</reference>
<dbReference type="WBParaSite" id="ES5_v2.g9778.t1">
    <property type="protein sequence ID" value="ES5_v2.g9778.t1"/>
    <property type="gene ID" value="ES5_v2.g9778"/>
</dbReference>
<proteinExistence type="predicted"/>